<organism evidence="1 2">
    <name type="scientific">Trifolium medium</name>
    <dbReference type="NCBI Taxonomy" id="97028"/>
    <lineage>
        <taxon>Eukaryota</taxon>
        <taxon>Viridiplantae</taxon>
        <taxon>Streptophyta</taxon>
        <taxon>Embryophyta</taxon>
        <taxon>Tracheophyta</taxon>
        <taxon>Spermatophyta</taxon>
        <taxon>Magnoliopsida</taxon>
        <taxon>eudicotyledons</taxon>
        <taxon>Gunneridae</taxon>
        <taxon>Pentapetalae</taxon>
        <taxon>rosids</taxon>
        <taxon>fabids</taxon>
        <taxon>Fabales</taxon>
        <taxon>Fabaceae</taxon>
        <taxon>Papilionoideae</taxon>
        <taxon>50 kb inversion clade</taxon>
        <taxon>NPAAA clade</taxon>
        <taxon>Hologalegina</taxon>
        <taxon>IRL clade</taxon>
        <taxon>Trifolieae</taxon>
        <taxon>Trifolium</taxon>
    </lineage>
</organism>
<evidence type="ECO:0000313" key="2">
    <source>
        <dbReference type="Proteomes" id="UP000265520"/>
    </source>
</evidence>
<sequence length="38" mass="4432">MGELMLCTDGEQVLFNIFEAMKLHDDDPKCFRIEVVDE</sequence>
<proteinExistence type="predicted"/>
<comment type="caution">
    <text evidence="1">The sequence shown here is derived from an EMBL/GenBank/DDBJ whole genome shotgun (WGS) entry which is preliminary data.</text>
</comment>
<dbReference type="Proteomes" id="UP000265520">
    <property type="component" value="Unassembled WGS sequence"/>
</dbReference>
<keyword evidence="2" id="KW-1185">Reference proteome</keyword>
<dbReference type="AlphaFoldDB" id="A0A392VP47"/>
<dbReference type="EMBL" id="LXQA011236531">
    <property type="protein sequence ID" value="MCI90154.1"/>
    <property type="molecule type" value="Genomic_DNA"/>
</dbReference>
<reference evidence="1 2" key="1">
    <citation type="journal article" date="2018" name="Front. Plant Sci.">
        <title>Red Clover (Trifolium pratense) and Zigzag Clover (T. medium) - A Picture of Genomic Similarities and Differences.</title>
        <authorList>
            <person name="Dluhosova J."/>
            <person name="Istvanek J."/>
            <person name="Nedelnik J."/>
            <person name="Repkova J."/>
        </authorList>
    </citation>
    <scope>NUCLEOTIDE SEQUENCE [LARGE SCALE GENOMIC DNA]</scope>
    <source>
        <strain evidence="2">cv. 10/8</strain>
        <tissue evidence="1">Leaf</tissue>
    </source>
</reference>
<evidence type="ECO:0000313" key="1">
    <source>
        <dbReference type="EMBL" id="MCI90154.1"/>
    </source>
</evidence>
<feature type="non-terminal residue" evidence="1">
    <location>
        <position position="38"/>
    </location>
</feature>
<protein>
    <submittedName>
        <fullName evidence="1">Uncharacterized protein</fullName>
    </submittedName>
</protein>
<name>A0A392VP47_9FABA</name>
<accession>A0A392VP47</accession>